<organism evidence="9 10">
    <name type="scientific">Laodelphax striatellus</name>
    <name type="common">Small brown planthopper</name>
    <name type="synonym">Delphax striatella</name>
    <dbReference type="NCBI Taxonomy" id="195883"/>
    <lineage>
        <taxon>Eukaryota</taxon>
        <taxon>Metazoa</taxon>
        <taxon>Ecdysozoa</taxon>
        <taxon>Arthropoda</taxon>
        <taxon>Hexapoda</taxon>
        <taxon>Insecta</taxon>
        <taxon>Pterygota</taxon>
        <taxon>Neoptera</taxon>
        <taxon>Paraneoptera</taxon>
        <taxon>Hemiptera</taxon>
        <taxon>Auchenorrhyncha</taxon>
        <taxon>Fulgoroidea</taxon>
        <taxon>Delphacidae</taxon>
        <taxon>Criomorphinae</taxon>
        <taxon>Laodelphax</taxon>
    </lineage>
</organism>
<dbReference type="EMBL" id="QKKF02019547">
    <property type="protein sequence ID" value="RZF39799.1"/>
    <property type="molecule type" value="Genomic_DNA"/>
</dbReference>
<keyword evidence="4" id="KW-0325">Glycoprotein</keyword>
<dbReference type="GO" id="GO:0005975">
    <property type="term" value="P:carbohydrate metabolic process"/>
    <property type="evidence" value="ECO:0007669"/>
    <property type="project" value="InterPro"/>
</dbReference>
<keyword evidence="7" id="KW-0378">Hydrolase</keyword>
<feature type="active site" evidence="6">
    <location>
        <position position="262"/>
    </location>
</feature>
<name>A0A482X1S9_LAOST</name>
<comment type="subcellular location">
    <subcellularLocation>
        <location evidence="1">Endoplasmic reticulum</location>
    </subcellularLocation>
</comment>
<evidence type="ECO:0000256" key="4">
    <source>
        <dbReference type="ARBA" id="ARBA00023180"/>
    </source>
</evidence>
<evidence type="ECO:0000256" key="8">
    <source>
        <dbReference type="SAM" id="MobiDB-lite"/>
    </source>
</evidence>
<dbReference type="InterPro" id="IPR044674">
    <property type="entry name" value="EDEM1/2/3"/>
</dbReference>
<dbReference type="GO" id="GO:0005509">
    <property type="term" value="F:calcium ion binding"/>
    <property type="evidence" value="ECO:0007669"/>
    <property type="project" value="InterPro"/>
</dbReference>
<feature type="region of interest" description="Disordered" evidence="8">
    <location>
        <begin position="516"/>
        <end position="549"/>
    </location>
</feature>
<evidence type="ECO:0000256" key="3">
    <source>
        <dbReference type="ARBA" id="ARBA00022824"/>
    </source>
</evidence>
<dbReference type="EC" id="3.2.1.-" evidence="7"/>
<evidence type="ECO:0000256" key="6">
    <source>
        <dbReference type="PIRSR" id="PIRSR601382-1"/>
    </source>
</evidence>
<dbReference type="GO" id="GO:1904154">
    <property type="term" value="P:positive regulation of retrograde protein transport, ER to cytosol"/>
    <property type="evidence" value="ECO:0007669"/>
    <property type="project" value="UniProtKB-ARBA"/>
</dbReference>
<dbReference type="FunFam" id="1.50.10.10:FF:000015">
    <property type="entry name" value="alpha-1,2-Mannosidase"/>
    <property type="match status" value="1"/>
</dbReference>
<evidence type="ECO:0000313" key="10">
    <source>
        <dbReference type="Proteomes" id="UP000291343"/>
    </source>
</evidence>
<feature type="active site" description="Proton donor" evidence="6">
    <location>
        <position position="355"/>
    </location>
</feature>
<feature type="active site" description="Proton donor" evidence="6">
    <location>
        <position position="121"/>
    </location>
</feature>
<dbReference type="STRING" id="195883.A0A482X1S9"/>
<dbReference type="InterPro" id="IPR012341">
    <property type="entry name" value="6hp_glycosidase-like_sf"/>
</dbReference>
<reference evidence="9 10" key="1">
    <citation type="journal article" date="2017" name="Gigascience">
        <title>Genome sequence of the small brown planthopper, Laodelphax striatellus.</title>
        <authorList>
            <person name="Zhu J."/>
            <person name="Jiang F."/>
            <person name="Wang X."/>
            <person name="Yang P."/>
            <person name="Bao Y."/>
            <person name="Zhao W."/>
            <person name="Wang W."/>
            <person name="Lu H."/>
            <person name="Wang Q."/>
            <person name="Cui N."/>
            <person name="Li J."/>
            <person name="Chen X."/>
            <person name="Luo L."/>
            <person name="Yu J."/>
            <person name="Kang L."/>
            <person name="Cui F."/>
        </authorList>
    </citation>
    <scope>NUCLEOTIDE SEQUENCE [LARGE SCALE GENOMIC DNA]</scope>
    <source>
        <strain evidence="9">Lst14</strain>
    </source>
</reference>
<dbReference type="OrthoDB" id="8118055at2759"/>
<feature type="compositionally biased region" description="Basic and acidic residues" evidence="8">
    <location>
        <begin position="516"/>
        <end position="541"/>
    </location>
</feature>
<accession>A0A482X1S9</accession>
<gene>
    <name evidence="9" type="ORF">LSTR_LSTR000447</name>
</gene>
<keyword evidence="7" id="KW-0326">Glycosidase</keyword>
<comment type="function">
    <text evidence="5">Involved in the endoplasmic reticulum-associated degradation (ERAD) pathway that targets misfolded glycoproteins for degradation in an N-glycan-dependent manner. May initiate ERAD by promoting the first mannose trimming step of ERAD substrates, from Man9GlcNAc2 to Man8GlcNAc2. Seems to recognize and bind to exposed hydrophobic regions in target proteins.</text>
</comment>
<dbReference type="Proteomes" id="UP000291343">
    <property type="component" value="Unassembled WGS sequence"/>
</dbReference>
<dbReference type="Gene3D" id="1.50.10.10">
    <property type="match status" value="1"/>
</dbReference>
<dbReference type="GO" id="GO:0044322">
    <property type="term" value="C:endoplasmic reticulum quality control compartment"/>
    <property type="evidence" value="ECO:0007669"/>
    <property type="project" value="GOC"/>
</dbReference>
<protein>
    <recommendedName>
        <fullName evidence="7">alpha-1,2-Mannosidase</fullName>
        <ecNumber evidence="7">3.2.1.-</ecNumber>
    </recommendedName>
</protein>
<evidence type="ECO:0000256" key="5">
    <source>
        <dbReference type="ARBA" id="ARBA00054385"/>
    </source>
</evidence>
<evidence type="ECO:0000256" key="1">
    <source>
        <dbReference type="ARBA" id="ARBA00004240"/>
    </source>
</evidence>
<proteinExistence type="inferred from homology"/>
<dbReference type="SUPFAM" id="SSF48225">
    <property type="entry name" value="Seven-hairpin glycosidases"/>
    <property type="match status" value="1"/>
</dbReference>
<dbReference type="GO" id="GO:0016020">
    <property type="term" value="C:membrane"/>
    <property type="evidence" value="ECO:0007669"/>
    <property type="project" value="InterPro"/>
</dbReference>
<dbReference type="Pfam" id="PF01532">
    <property type="entry name" value="Glyco_hydro_47"/>
    <property type="match status" value="1"/>
</dbReference>
<sequence length="890" mass="100578">MHYFKSGFYIFYISSFLFYLSGNEGIGIRKYDKKELYALREEVREMFDHAYSSYLQYAYPYDELRPLTCDGMDTWGSYSLTLIDALDSLVVMGNYSEFQRVYEIVTTKANFDSNINVSVFETNIRIVGGLLSAHLLSQRAGVAVEPGWPCNGPLLRLAEDVAKRLIAAFDTTTGMPYGTVNLRSGVPPGETSVTCTAGVGTFILEFGTLSRLTGDPVYEEVALNAIDALYKHQSAIGLVGNHIDVLTGRWTAQDSGIGAGVDSYFEYLVKGAILLHRPELMAMFNEIRASIDKYLKRADWYLWVSMHKGQVTLPVFQSLEAYWPGVLSLIGDINAGMKSMHNYYQVWKQYGFTPEFYNIPQAEVGLNRQSYPLRPELAESAMYLYRATGDPFLLDIGVHILRSIQHSAYTPCGYATIEDTRDHTKENRMESFFLAETTKYLYLLFDPDNFIHNKGQHGTIHTLPSGKEIKLGKLFLTQLLAHRDCLGMKVFTSKRKAHPLDPGALLCCSESREEQISQNKKQGDSRGERWKTSAQQSEEKTPLNTQSQTDELKKFVEETEKSKVVLESAIELEQKSADGKVSSHVVNAADSQISEETANMLVKEMINYLRLVEKSVNLLKENLSSLDIGSGTTPLDKVSMVWLKNFEENKVSLKKLLSNNLERNHDGGIFKDEKFVSFLLKTLINNSVMLMNLASKDDDVGSLELDNAESFDDRLAHFRKIHKKLFAVYSELYEKVHLGDKNEVDEKSNLETENVTSDDDIPVTRLLDTESNDSSFASLENWKSDDILYQVDDREKVSPVSRSDASPMFTDRIDASSESSVTVPEFVSQFLVSSASEGPEFDPQRLLERIRTGPGYKRNASWLDNYELLSCRPQPFYTRISLSGEFFNPN</sequence>
<dbReference type="PRINTS" id="PR00747">
    <property type="entry name" value="GLYHDRLASE47"/>
</dbReference>
<dbReference type="SMR" id="A0A482X1S9"/>
<evidence type="ECO:0000256" key="7">
    <source>
        <dbReference type="RuleBase" id="RU361193"/>
    </source>
</evidence>
<dbReference type="InterPro" id="IPR001382">
    <property type="entry name" value="Glyco_hydro_47"/>
</dbReference>
<evidence type="ECO:0000256" key="2">
    <source>
        <dbReference type="ARBA" id="ARBA00007658"/>
    </source>
</evidence>
<comment type="caution">
    <text evidence="9">The sequence shown here is derived from an EMBL/GenBank/DDBJ whole genome shotgun (WGS) entry which is preliminary data.</text>
</comment>
<dbReference type="PANTHER" id="PTHR45679:SF6">
    <property type="entry name" value="ER DEGRADATION-ENHANCING ALPHA-MANNOSIDASE-LIKE PROTEIN 2"/>
    <property type="match status" value="1"/>
</dbReference>
<comment type="similarity">
    <text evidence="2 7">Belongs to the glycosyl hydrolase 47 family.</text>
</comment>
<dbReference type="AlphaFoldDB" id="A0A482X1S9"/>
<dbReference type="InParanoid" id="A0A482X1S9"/>
<keyword evidence="3" id="KW-0256">Endoplasmic reticulum</keyword>
<feature type="active site" evidence="6">
    <location>
        <position position="376"/>
    </location>
</feature>
<keyword evidence="10" id="KW-1185">Reference proteome</keyword>
<dbReference type="GO" id="GO:1904380">
    <property type="term" value="P:endoplasmic reticulum mannose trimming"/>
    <property type="evidence" value="ECO:0007669"/>
    <property type="project" value="InterPro"/>
</dbReference>
<evidence type="ECO:0000313" key="9">
    <source>
        <dbReference type="EMBL" id="RZF39799.1"/>
    </source>
</evidence>
<dbReference type="GO" id="GO:0004571">
    <property type="term" value="F:mannosyl-oligosaccharide 1,2-alpha-mannosidase activity"/>
    <property type="evidence" value="ECO:0007669"/>
    <property type="project" value="InterPro"/>
</dbReference>
<dbReference type="PANTHER" id="PTHR45679">
    <property type="entry name" value="ER DEGRADATION-ENHANCING ALPHA-MANNOSIDASE-LIKE PROTEIN 2"/>
    <property type="match status" value="1"/>
</dbReference>
<dbReference type="InterPro" id="IPR036026">
    <property type="entry name" value="Seven-hairpin_glycosidases"/>
</dbReference>